<comment type="subcellular location">
    <subcellularLocation>
        <location evidence="1">Membrane</location>
        <topology evidence="1">Multi-pass membrane protein</topology>
    </subcellularLocation>
</comment>
<dbReference type="PROSITE" id="PS50850">
    <property type="entry name" value="MFS"/>
    <property type="match status" value="1"/>
</dbReference>
<dbReference type="AlphaFoldDB" id="A0A0L0N727"/>
<keyword evidence="2 6" id="KW-0812">Transmembrane</keyword>
<feature type="transmembrane region" description="Helical" evidence="6">
    <location>
        <begin position="538"/>
        <end position="556"/>
    </location>
</feature>
<dbReference type="GO" id="GO:0022857">
    <property type="term" value="F:transmembrane transporter activity"/>
    <property type="evidence" value="ECO:0007669"/>
    <property type="project" value="InterPro"/>
</dbReference>
<accession>A0A0L0N727</accession>
<feature type="transmembrane region" description="Helical" evidence="6">
    <location>
        <begin position="401"/>
        <end position="420"/>
    </location>
</feature>
<keyword evidence="4 6" id="KW-0472">Membrane</keyword>
<gene>
    <name evidence="8" type="ORF">TOPH_05459</name>
</gene>
<feature type="transmembrane region" description="Helical" evidence="6">
    <location>
        <begin position="468"/>
        <end position="490"/>
    </location>
</feature>
<feature type="transmembrane region" description="Helical" evidence="6">
    <location>
        <begin position="50"/>
        <end position="75"/>
    </location>
</feature>
<evidence type="ECO:0000256" key="3">
    <source>
        <dbReference type="ARBA" id="ARBA00022989"/>
    </source>
</evidence>
<evidence type="ECO:0000313" key="8">
    <source>
        <dbReference type="EMBL" id="KND89918.1"/>
    </source>
</evidence>
<feature type="transmembrane region" description="Helical" evidence="6">
    <location>
        <begin position="260"/>
        <end position="280"/>
    </location>
</feature>
<feature type="transmembrane region" description="Helical" evidence="6">
    <location>
        <begin position="334"/>
        <end position="356"/>
    </location>
</feature>
<dbReference type="PANTHER" id="PTHR23501">
    <property type="entry name" value="MAJOR FACILITATOR SUPERFAMILY"/>
    <property type="match status" value="1"/>
</dbReference>
<feature type="transmembrane region" description="Helical" evidence="6">
    <location>
        <begin position="292"/>
        <end position="313"/>
    </location>
</feature>
<dbReference type="InterPro" id="IPR020846">
    <property type="entry name" value="MFS_dom"/>
</dbReference>
<comment type="caution">
    <text evidence="8">The sequence shown here is derived from an EMBL/GenBank/DDBJ whole genome shotgun (WGS) entry which is preliminary data.</text>
</comment>
<dbReference type="PANTHER" id="PTHR23501:SF43">
    <property type="entry name" value="MULTIDRUG TRANSPORTER, PUTATIVE (AFU_ORTHOLOGUE AFUA_6G03040)-RELATED"/>
    <property type="match status" value="1"/>
</dbReference>
<keyword evidence="9" id="KW-1185">Reference proteome</keyword>
<keyword evidence="3 6" id="KW-1133">Transmembrane helix</keyword>
<feature type="region of interest" description="Disordered" evidence="5">
    <location>
        <begin position="567"/>
        <end position="600"/>
    </location>
</feature>
<dbReference type="PRINTS" id="PR01036">
    <property type="entry name" value="TCRTETB"/>
</dbReference>
<dbReference type="InterPro" id="IPR011701">
    <property type="entry name" value="MFS"/>
</dbReference>
<dbReference type="SUPFAM" id="SSF103473">
    <property type="entry name" value="MFS general substrate transporter"/>
    <property type="match status" value="2"/>
</dbReference>
<dbReference type="PROSITE" id="PS00216">
    <property type="entry name" value="SUGAR_TRANSPORT_1"/>
    <property type="match status" value="1"/>
</dbReference>
<feature type="transmembrane region" description="Helical" evidence="6">
    <location>
        <begin position="174"/>
        <end position="200"/>
    </location>
</feature>
<feature type="domain" description="Major facilitator superfamily (MFS) profile" evidence="7">
    <location>
        <begin position="52"/>
        <end position="560"/>
    </location>
</feature>
<evidence type="ECO:0000259" key="7">
    <source>
        <dbReference type="PROSITE" id="PS50850"/>
    </source>
</evidence>
<organism evidence="8 9">
    <name type="scientific">Tolypocladium ophioglossoides (strain CBS 100239)</name>
    <name type="common">Snaketongue truffleclub</name>
    <name type="synonym">Elaphocordyceps ophioglossoides</name>
    <dbReference type="NCBI Taxonomy" id="1163406"/>
    <lineage>
        <taxon>Eukaryota</taxon>
        <taxon>Fungi</taxon>
        <taxon>Dikarya</taxon>
        <taxon>Ascomycota</taxon>
        <taxon>Pezizomycotina</taxon>
        <taxon>Sordariomycetes</taxon>
        <taxon>Hypocreomycetidae</taxon>
        <taxon>Hypocreales</taxon>
        <taxon>Ophiocordycipitaceae</taxon>
        <taxon>Tolypocladium</taxon>
    </lineage>
</organism>
<evidence type="ECO:0000256" key="5">
    <source>
        <dbReference type="SAM" id="MobiDB-lite"/>
    </source>
</evidence>
<dbReference type="InterPro" id="IPR036259">
    <property type="entry name" value="MFS_trans_sf"/>
</dbReference>
<protein>
    <submittedName>
        <fullName evidence="8">Putative MFS-type transporter C16A3.17c</fullName>
    </submittedName>
</protein>
<evidence type="ECO:0000256" key="6">
    <source>
        <dbReference type="SAM" id="Phobius"/>
    </source>
</evidence>
<feature type="transmembrane region" description="Helical" evidence="6">
    <location>
        <begin position="368"/>
        <end position="389"/>
    </location>
</feature>
<feature type="transmembrane region" description="Helical" evidence="6">
    <location>
        <begin position="432"/>
        <end position="456"/>
    </location>
</feature>
<dbReference type="OrthoDB" id="440553at2759"/>
<feature type="transmembrane region" description="Helical" evidence="6">
    <location>
        <begin position="87"/>
        <end position="105"/>
    </location>
</feature>
<reference evidence="8 9" key="1">
    <citation type="journal article" date="2015" name="BMC Genomics">
        <title>The genome of the truffle-parasite Tolypocladium ophioglossoides and the evolution of antifungal peptaibiotics.</title>
        <authorList>
            <person name="Quandt C.A."/>
            <person name="Bushley K.E."/>
            <person name="Spatafora J.W."/>
        </authorList>
    </citation>
    <scope>NUCLEOTIDE SEQUENCE [LARGE SCALE GENOMIC DNA]</scope>
    <source>
        <strain evidence="8 9">CBS 100239</strain>
    </source>
</reference>
<dbReference type="Gene3D" id="1.20.1250.20">
    <property type="entry name" value="MFS general substrate transporter like domains"/>
    <property type="match status" value="1"/>
</dbReference>
<dbReference type="EMBL" id="LFRF01000016">
    <property type="protein sequence ID" value="KND89918.1"/>
    <property type="molecule type" value="Genomic_DNA"/>
</dbReference>
<dbReference type="Gene3D" id="1.20.1720.10">
    <property type="entry name" value="Multidrug resistance protein D"/>
    <property type="match status" value="1"/>
</dbReference>
<evidence type="ECO:0000256" key="2">
    <source>
        <dbReference type="ARBA" id="ARBA00022692"/>
    </source>
</evidence>
<sequence>MANEYHMSLSYPNPSLGQMASLEERSSQNGASSKPTVVTSIPPVNGVRQIVLMASLLAGLLFSSLDTSIVSTSLVTISHELNDFVNAPWIVLAYLLTYMGFAVCISKLSDIYGRRNMLVLSWIIFMGFSMGCATSKDMIALIVCRAFQGIGASGLYSLTQIGLVEIGPVHRPSLIGAMIGATLAVAFVLGPLLGGIIAQLSDWRWLFHMKWVSRKAYQKSATDTPSIPCGLVTILAITNFWPQEDVAHLLSWKAFTRTDFFGGATLLCSSGFLVFAVQQAGSQTFAWNSPEIISTFVLSGVSLTLFVWWEIYLENKRFRNVEPIFPMRLMTRRVYVAGLVLTLLTGFPYIALSIVFPERFQIVDGERVLMAGVHILPLLGACAVGSFLGGALSSKRNNTSYTLVGASCLQLLGVGLMTTITGTHTREAAQYGYQAIFGLGVGLSFSAATIMTNILAAEPSVRASAQGAVAQARVLGGCIGLSICTVLFNIHVNRHLGNDLTEEQLDKLHRSPLSGLQLPDDLRDLVKAVYVGAFGEEMQVMGLACAVMVVVSLFTLERHPTPLMQLTAPGPAAKDEASSFRRGSDSGTEINTISSTRQTV</sequence>
<feature type="transmembrane region" description="Helical" evidence="6">
    <location>
        <begin position="117"/>
        <end position="136"/>
    </location>
</feature>
<dbReference type="GO" id="GO:0005886">
    <property type="term" value="C:plasma membrane"/>
    <property type="evidence" value="ECO:0007669"/>
    <property type="project" value="TreeGrafter"/>
</dbReference>
<dbReference type="InterPro" id="IPR005829">
    <property type="entry name" value="Sugar_transporter_CS"/>
</dbReference>
<dbReference type="Pfam" id="PF07690">
    <property type="entry name" value="MFS_1"/>
    <property type="match status" value="1"/>
</dbReference>
<evidence type="ECO:0000256" key="1">
    <source>
        <dbReference type="ARBA" id="ARBA00004141"/>
    </source>
</evidence>
<proteinExistence type="predicted"/>
<name>A0A0L0N727_TOLOC</name>
<feature type="compositionally biased region" description="Basic and acidic residues" evidence="5">
    <location>
        <begin position="573"/>
        <end position="584"/>
    </location>
</feature>
<feature type="compositionally biased region" description="Polar residues" evidence="5">
    <location>
        <begin position="585"/>
        <end position="600"/>
    </location>
</feature>
<evidence type="ECO:0000313" key="9">
    <source>
        <dbReference type="Proteomes" id="UP000036947"/>
    </source>
</evidence>
<evidence type="ECO:0000256" key="4">
    <source>
        <dbReference type="ARBA" id="ARBA00023136"/>
    </source>
</evidence>
<dbReference type="Proteomes" id="UP000036947">
    <property type="component" value="Unassembled WGS sequence"/>
</dbReference>